<evidence type="ECO:0008006" key="3">
    <source>
        <dbReference type="Google" id="ProtNLM"/>
    </source>
</evidence>
<keyword evidence="2" id="KW-1185">Reference proteome</keyword>
<dbReference type="AlphaFoldDB" id="A0A379LK33"/>
<reference evidence="1 2" key="1">
    <citation type="submission" date="2018-06" db="EMBL/GenBank/DDBJ databases">
        <authorList>
            <consortium name="Pathogen Informatics"/>
            <person name="Doyle S."/>
        </authorList>
    </citation>
    <scope>NUCLEOTIDE SEQUENCE [LARGE SCALE GENOMIC DNA]</scope>
    <source>
        <strain evidence="1 2">NCTC10526</strain>
    </source>
</reference>
<accession>A0A379LK33</accession>
<organism evidence="1 2">
    <name type="scientific">Psychrobacter phenylpyruvicus</name>
    <dbReference type="NCBI Taxonomy" id="29432"/>
    <lineage>
        <taxon>Bacteria</taxon>
        <taxon>Pseudomonadati</taxon>
        <taxon>Pseudomonadota</taxon>
        <taxon>Gammaproteobacteria</taxon>
        <taxon>Moraxellales</taxon>
        <taxon>Moraxellaceae</taxon>
        <taxon>Psychrobacter</taxon>
    </lineage>
</organism>
<sequence length="30" mass="3418">MKKLYLTRMAPNPRKVVLLLQAKGIGIYTT</sequence>
<dbReference type="EMBL" id="UGVC01000001">
    <property type="protein sequence ID" value="SUD90980.1"/>
    <property type="molecule type" value="Genomic_DNA"/>
</dbReference>
<name>A0A379LK33_9GAMM</name>
<evidence type="ECO:0000313" key="1">
    <source>
        <dbReference type="EMBL" id="SUD90980.1"/>
    </source>
</evidence>
<evidence type="ECO:0000313" key="2">
    <source>
        <dbReference type="Proteomes" id="UP000254123"/>
    </source>
</evidence>
<gene>
    <name evidence="1" type="ORF">NCTC10526_01327</name>
</gene>
<dbReference type="Proteomes" id="UP000254123">
    <property type="component" value="Unassembled WGS sequence"/>
</dbReference>
<proteinExistence type="predicted"/>
<protein>
    <recommendedName>
        <fullName evidence="3">Glutathione S-transferase</fullName>
    </recommendedName>
</protein>